<dbReference type="RefSeq" id="WP_253619847.1">
    <property type="nucleotide sequence ID" value="NZ_JAMZDE010000007.1"/>
</dbReference>
<dbReference type="AlphaFoldDB" id="A0A9X2JSL9"/>
<dbReference type="Proteomes" id="UP001139474">
    <property type="component" value="Unassembled WGS sequence"/>
</dbReference>
<feature type="signal peptide" evidence="1">
    <location>
        <begin position="1"/>
        <end position="25"/>
    </location>
</feature>
<dbReference type="Pfam" id="PF17680">
    <property type="entry name" value="FlgO"/>
    <property type="match status" value="1"/>
</dbReference>
<keyword evidence="4" id="KW-1185">Reference proteome</keyword>
<gene>
    <name evidence="3" type="ORF">NJR55_10275</name>
</gene>
<dbReference type="InterPro" id="IPR041215">
    <property type="entry name" value="FlgO_dom"/>
</dbReference>
<evidence type="ECO:0000259" key="2">
    <source>
        <dbReference type="Pfam" id="PF17680"/>
    </source>
</evidence>
<evidence type="ECO:0000256" key="1">
    <source>
        <dbReference type="SAM" id="SignalP"/>
    </source>
</evidence>
<evidence type="ECO:0000313" key="3">
    <source>
        <dbReference type="EMBL" id="MCP1339973.1"/>
    </source>
</evidence>
<feature type="chain" id="PRO_5040842367" evidence="1">
    <location>
        <begin position="26"/>
        <end position="188"/>
    </location>
</feature>
<sequence>MFYRVLILCFSLSFFLASGSATAHANNPHEAIGDDLAEQLASQLTHDNHSHYGSNIGVTRWVLAETLEQPQAGDSLNELSHQLSESIYAHLKERNLSLVEFRAKSYISVAEEGATLLSRDVDELEQHPEIDWVLVGTLSRKDAGTMVNLRIVDRRNQEVLAAANRYVPKHLYWPNKQTELVNGRLQRH</sequence>
<feature type="domain" description="FlgO" evidence="2">
    <location>
        <begin position="35"/>
        <end position="170"/>
    </location>
</feature>
<dbReference type="EMBL" id="JAMZDE010000007">
    <property type="protein sequence ID" value="MCP1339973.1"/>
    <property type="molecule type" value="Genomic_DNA"/>
</dbReference>
<name>A0A9X2JSL9_9GAMM</name>
<accession>A0A9X2JSL9</accession>
<keyword evidence="1" id="KW-0732">Signal</keyword>
<comment type="caution">
    <text evidence="3">The sequence shown here is derived from an EMBL/GenBank/DDBJ whole genome shotgun (WGS) entry which is preliminary data.</text>
</comment>
<evidence type="ECO:0000313" key="4">
    <source>
        <dbReference type="Proteomes" id="UP001139474"/>
    </source>
</evidence>
<proteinExistence type="predicted"/>
<organism evidence="3 4">
    <name type="scientific">Idiomarina rhizosphaerae</name>
    <dbReference type="NCBI Taxonomy" id="2961572"/>
    <lineage>
        <taxon>Bacteria</taxon>
        <taxon>Pseudomonadati</taxon>
        <taxon>Pseudomonadota</taxon>
        <taxon>Gammaproteobacteria</taxon>
        <taxon>Alteromonadales</taxon>
        <taxon>Idiomarinaceae</taxon>
        <taxon>Idiomarina</taxon>
    </lineage>
</organism>
<reference evidence="3" key="1">
    <citation type="submission" date="2022-06" db="EMBL/GenBank/DDBJ databases">
        <title>Idiomarina rhizosphaerae M1R2S28.</title>
        <authorList>
            <person name="Sun J.-Q."/>
            <person name="Li L.-F."/>
        </authorList>
    </citation>
    <scope>NUCLEOTIDE SEQUENCE</scope>
    <source>
        <strain evidence="3">M1R2S28</strain>
    </source>
</reference>
<protein>
    <submittedName>
        <fullName evidence="3">FlgO family outer membrane protein</fullName>
    </submittedName>
</protein>